<comment type="caution">
    <text evidence="9">The sequence shown here is derived from an EMBL/GenBank/DDBJ whole genome shotgun (WGS) entry which is preliminary data.</text>
</comment>
<dbReference type="PRINTS" id="PR00320">
    <property type="entry name" value="GPROTEINBRPT"/>
</dbReference>
<dbReference type="GO" id="GO:0000472">
    <property type="term" value="P:endonucleolytic cleavage to generate mature 5'-end of SSU-rRNA from (SSU-rRNA, 5.8S rRNA, LSU-rRNA)"/>
    <property type="evidence" value="ECO:0007669"/>
    <property type="project" value="TreeGrafter"/>
</dbReference>
<proteinExistence type="predicted"/>
<keyword evidence="10" id="KW-1185">Reference proteome</keyword>
<dbReference type="InterPro" id="IPR044925">
    <property type="entry name" value="His-Me_finger_sf"/>
</dbReference>
<dbReference type="InterPro" id="IPR044929">
    <property type="entry name" value="DNA/RNA_non-sp_Endonuclease_sf"/>
</dbReference>
<feature type="compositionally biased region" description="Polar residues" evidence="6">
    <location>
        <begin position="996"/>
        <end position="1017"/>
    </location>
</feature>
<organism evidence="9 10">
    <name type="scientific">Dimorphilus gyrociliatus</name>
    <dbReference type="NCBI Taxonomy" id="2664684"/>
    <lineage>
        <taxon>Eukaryota</taxon>
        <taxon>Metazoa</taxon>
        <taxon>Spiralia</taxon>
        <taxon>Lophotrochozoa</taxon>
        <taxon>Annelida</taxon>
        <taxon>Polychaeta</taxon>
        <taxon>Polychaeta incertae sedis</taxon>
        <taxon>Dinophilidae</taxon>
        <taxon>Dimorphilus</taxon>
    </lineage>
</organism>
<dbReference type="PROSITE" id="PS50294">
    <property type="entry name" value="WD_REPEATS_REGION"/>
    <property type="match status" value="8"/>
</dbReference>
<dbReference type="InterPro" id="IPR001604">
    <property type="entry name" value="Endo_G_ENPP1-like_dom"/>
</dbReference>
<dbReference type="InterPro" id="IPR001680">
    <property type="entry name" value="WD40_rpt"/>
</dbReference>
<dbReference type="Gene3D" id="3.40.570.10">
    <property type="entry name" value="Extracellular Endonuclease, subunit A"/>
    <property type="match status" value="1"/>
</dbReference>
<dbReference type="Proteomes" id="UP000549394">
    <property type="component" value="Unassembled WGS sequence"/>
</dbReference>
<dbReference type="Gene3D" id="2.130.10.10">
    <property type="entry name" value="YVTN repeat-like/Quinoprotein amine dehydrogenase"/>
    <property type="match status" value="4"/>
</dbReference>
<evidence type="ECO:0000256" key="1">
    <source>
        <dbReference type="ARBA" id="ARBA00004604"/>
    </source>
</evidence>
<evidence type="ECO:0000256" key="4">
    <source>
        <dbReference type="ARBA" id="ARBA00023242"/>
    </source>
</evidence>
<dbReference type="GO" id="GO:0034511">
    <property type="term" value="F:U3 snoRNA binding"/>
    <property type="evidence" value="ECO:0007669"/>
    <property type="project" value="TreeGrafter"/>
</dbReference>
<dbReference type="GO" id="GO:0016787">
    <property type="term" value="F:hydrolase activity"/>
    <property type="evidence" value="ECO:0007669"/>
    <property type="project" value="InterPro"/>
</dbReference>
<feature type="repeat" description="WD" evidence="5">
    <location>
        <begin position="458"/>
        <end position="491"/>
    </location>
</feature>
<dbReference type="PROSITE" id="PS00678">
    <property type="entry name" value="WD_REPEATS_1"/>
    <property type="match status" value="2"/>
</dbReference>
<dbReference type="InterPro" id="IPR013934">
    <property type="entry name" value="Utp13_C"/>
</dbReference>
<feature type="repeat" description="WD" evidence="5">
    <location>
        <begin position="542"/>
        <end position="583"/>
    </location>
</feature>
<feature type="repeat" description="WD" evidence="5">
    <location>
        <begin position="584"/>
        <end position="616"/>
    </location>
</feature>
<dbReference type="InterPro" id="IPR015943">
    <property type="entry name" value="WD40/YVTN_repeat-like_dom_sf"/>
</dbReference>
<feature type="repeat" description="WD" evidence="5">
    <location>
        <begin position="366"/>
        <end position="406"/>
    </location>
</feature>
<evidence type="ECO:0000256" key="2">
    <source>
        <dbReference type="ARBA" id="ARBA00022574"/>
    </source>
</evidence>
<feature type="repeat" description="WD" evidence="5">
    <location>
        <begin position="178"/>
        <end position="219"/>
    </location>
</feature>
<evidence type="ECO:0000259" key="7">
    <source>
        <dbReference type="SMART" id="SM00477"/>
    </source>
</evidence>
<dbReference type="GO" id="GO:0046872">
    <property type="term" value="F:metal ion binding"/>
    <property type="evidence" value="ECO:0007669"/>
    <property type="project" value="InterPro"/>
</dbReference>
<gene>
    <name evidence="9" type="ORF">DGYR_LOCUS4806</name>
</gene>
<dbReference type="PANTHER" id="PTHR19854:SF15">
    <property type="entry name" value="TRANSDUCIN BETA-LIKE PROTEIN 3"/>
    <property type="match status" value="1"/>
</dbReference>
<dbReference type="SMART" id="SM00477">
    <property type="entry name" value="NUC"/>
    <property type="match status" value="1"/>
</dbReference>
<dbReference type="PROSITE" id="PS50082">
    <property type="entry name" value="WD_REPEATS_2"/>
    <property type="match status" value="8"/>
</dbReference>
<dbReference type="SUPFAM" id="SSF54060">
    <property type="entry name" value="His-Me finger endonucleases"/>
    <property type="match status" value="1"/>
</dbReference>
<feature type="compositionally biased region" description="Basic and acidic residues" evidence="6">
    <location>
        <begin position="910"/>
        <end position="923"/>
    </location>
</feature>
<dbReference type="InterPro" id="IPR036322">
    <property type="entry name" value="WD40_repeat_dom_sf"/>
</dbReference>
<feature type="domain" description="DNA/RNA non-specific endonuclease/pyrophosphatase/phosphodiesterase" evidence="8">
    <location>
        <begin position="1094"/>
        <end position="1299"/>
    </location>
</feature>
<feature type="compositionally biased region" description="Polar residues" evidence="6">
    <location>
        <begin position="927"/>
        <end position="940"/>
    </location>
</feature>
<feature type="compositionally biased region" description="Low complexity" evidence="6">
    <location>
        <begin position="946"/>
        <end position="958"/>
    </location>
</feature>
<dbReference type="CDD" id="cd00091">
    <property type="entry name" value="NUC"/>
    <property type="match status" value="1"/>
</dbReference>
<evidence type="ECO:0000313" key="10">
    <source>
        <dbReference type="Proteomes" id="UP000549394"/>
    </source>
</evidence>
<dbReference type="Pfam" id="PF00400">
    <property type="entry name" value="WD40"/>
    <property type="match status" value="8"/>
</dbReference>
<keyword evidence="3" id="KW-0677">Repeat</keyword>
<dbReference type="OrthoDB" id="5414888at2759"/>
<dbReference type="PANTHER" id="PTHR19854">
    <property type="entry name" value="TRANSDUCIN BETA-LIKE 3"/>
    <property type="match status" value="1"/>
</dbReference>
<feature type="repeat" description="WD" evidence="5">
    <location>
        <begin position="500"/>
        <end position="541"/>
    </location>
</feature>
<dbReference type="GO" id="GO:0000480">
    <property type="term" value="P:endonucleolytic cleavage in 5'-ETS of tricistronic rRNA transcript (SSU-rRNA, 5.8S rRNA, LSU-rRNA)"/>
    <property type="evidence" value="ECO:0007669"/>
    <property type="project" value="TreeGrafter"/>
</dbReference>
<dbReference type="GO" id="GO:0032040">
    <property type="term" value="C:small-subunit processome"/>
    <property type="evidence" value="ECO:0007669"/>
    <property type="project" value="InterPro"/>
</dbReference>
<reference evidence="9 10" key="1">
    <citation type="submission" date="2020-08" db="EMBL/GenBank/DDBJ databases">
        <authorList>
            <person name="Hejnol A."/>
        </authorList>
    </citation>
    <scope>NUCLEOTIDE SEQUENCE [LARGE SCALE GENOMIC DNA]</scope>
</reference>
<dbReference type="SMART" id="SM00892">
    <property type="entry name" value="Endonuclease_NS"/>
    <property type="match status" value="1"/>
</dbReference>
<evidence type="ECO:0000259" key="8">
    <source>
        <dbReference type="SMART" id="SM00892"/>
    </source>
</evidence>
<accession>A0A7I8VL36</accession>
<feature type="compositionally biased region" description="Basic and acidic residues" evidence="6">
    <location>
        <begin position="972"/>
        <end position="985"/>
    </location>
</feature>
<name>A0A7I8VL36_9ANNE</name>
<evidence type="ECO:0000313" key="9">
    <source>
        <dbReference type="EMBL" id="CAD5116158.1"/>
    </source>
</evidence>
<feature type="repeat" description="WD" evidence="5">
    <location>
        <begin position="92"/>
        <end position="133"/>
    </location>
</feature>
<comment type="subcellular location">
    <subcellularLocation>
        <location evidence="1">Nucleus</location>
        <location evidence="1">Nucleolus</location>
    </subcellularLocation>
</comment>
<dbReference type="CDD" id="cd00200">
    <property type="entry name" value="WD40"/>
    <property type="match status" value="2"/>
</dbReference>
<dbReference type="EMBL" id="CAJFCJ010000006">
    <property type="protein sequence ID" value="CAD5116158.1"/>
    <property type="molecule type" value="Genomic_DNA"/>
</dbReference>
<dbReference type="InterPro" id="IPR020472">
    <property type="entry name" value="WD40_PAC1"/>
</dbReference>
<dbReference type="InterPro" id="IPR020821">
    <property type="entry name" value="ENPP1-3/EXOG-like_nuc-like"/>
</dbReference>
<protein>
    <submittedName>
        <fullName evidence="9">DgyrCDS5079</fullName>
    </submittedName>
</protein>
<feature type="compositionally biased region" description="Basic and acidic residues" evidence="6">
    <location>
        <begin position="878"/>
        <end position="892"/>
    </location>
</feature>
<evidence type="ECO:0000256" key="6">
    <source>
        <dbReference type="SAM" id="MobiDB-lite"/>
    </source>
</evidence>
<evidence type="ECO:0000256" key="5">
    <source>
        <dbReference type="PROSITE-ProRule" id="PRU00221"/>
    </source>
</evidence>
<dbReference type="GO" id="GO:0030686">
    <property type="term" value="C:90S preribosome"/>
    <property type="evidence" value="ECO:0007669"/>
    <property type="project" value="TreeGrafter"/>
</dbReference>
<feature type="region of interest" description="Disordered" evidence="6">
    <location>
        <begin position="878"/>
        <end position="1025"/>
    </location>
</feature>
<dbReference type="SMART" id="SM00320">
    <property type="entry name" value="WD40"/>
    <property type="match status" value="12"/>
</dbReference>
<evidence type="ECO:0000256" key="3">
    <source>
        <dbReference type="ARBA" id="ARBA00022737"/>
    </source>
</evidence>
<dbReference type="SUPFAM" id="SSF50978">
    <property type="entry name" value="WD40 repeat-like"/>
    <property type="match status" value="2"/>
</dbReference>
<dbReference type="Pfam" id="PF01223">
    <property type="entry name" value="Endonuclease_NS"/>
    <property type="match status" value="1"/>
</dbReference>
<keyword evidence="2 5" id="KW-0853">WD repeat</keyword>
<feature type="domain" description="ENPP1-3/EXOG-like endonuclease/phosphodiesterase" evidence="7">
    <location>
        <begin position="1095"/>
        <end position="1299"/>
    </location>
</feature>
<dbReference type="Pfam" id="PF08625">
    <property type="entry name" value="Utp13"/>
    <property type="match status" value="1"/>
</dbReference>
<keyword evidence="4" id="KW-0539">Nucleus</keyword>
<dbReference type="InterPro" id="IPR019775">
    <property type="entry name" value="WD40_repeat_CS"/>
</dbReference>
<sequence length="1360" mass="154875">MAKNYAVDAKFHPFYTGGKIIEGKDNLFTLCGNQVHCVSEKGIIKHSFGEIDGEEITCFVVTPDNKYILTAERTLLIKQYNLKDNELIRKFKAVHNLPILCMEFDVSSTLLATGSSDGTCKIWDIDKQYYTHNLKAQNGVVTTITYHPNSEKLQTFTCYQDGMIKRWDLVKSKCIADLQSHTSFVTTLCFSADEKRLFSGGRDNVVIIWNLEDNEKMKVIAIFESVEVLMLVPPEMQAEKYGVKDNNDYFLTGGSKGQLKIWNAKSACNVYTHDRIVPKTRKRNEDTDVLITSGFLSYDKKQLAFVSNDQNILFYDLASMRMSRQLVGYNDEIISVKFLDDEKILLATNSHLIKIFDITTWSCTIISGHEDIVTCIDVHSKELFVTGSKDTTVRVWQFKDNKIRQVAVGSGHSQAVGAVAFAKLDKYIVSGGSDRILKLWKLEDVDNEENKLICLSTELAHDKDINSIDISRKDKLVVTASKDKTAKVWSLPDLQLKGTCTGHKRGIWCTQFSPTEPTVVTASVDGTLKLWSSKDFSCLNTFEGHSVSVLHVAFVNNGQDLISSAADGNIKLWSIKTRECLKTYSEHDDKIWALATNKAGDRIVSGAADSVLLLWKDVTEEELIAEAEKRSQLYLKQQKLENFLHQGKLLKALRMSINLELPFKSLSILKMIIKSGIISNDKDCEGLASVLLKLEDFHLDVLLSFASDWNKNSKHCMVAQTLVNCMLKTFSKERLLSLSNIKSFIESFISYSERHYTRISTLEQKRTIINYFWECVKSSEADTELEEEKIEEKMVDSSDDDEEDILGENENIVNIAKKMSNGVEKRVESAQCVKRSEKAFETCVFQIKYKDSQLKKDEKVIRKTSNIEILNKIKKAIDSPEKSIQSTEEKNTSVKKSRKSPKSTANTTEINEKRGNSKNKETFNDAEISNNSDPVTTSVKESFIEAGKNSNKASSNKGSPRKRKLNNSSKTPIEKEIPIPEREKSPQTPLKKKQRQNNGLSTPEIASNETSAGSTPTRYHLRERSKKTYGKPALIDREFKVLVGLSKGILSFWETRNYCLTVSSIQVCTKNLDKYSINDPFPFGRPQKPGEFLVRRSYFTSYNTALRVPQWVFEKLTVKNYRGSAKKKKIFKSDNDVQPFISQNFDYGHSDYTRGHLASAANHKHDQKAMDETFLLTNIVPQNRENNQIYWSQIEFYVRLLVEKYNEISVFSGPLFLPEMKNSQFTVNFKVIGKNFVAVPTHLYKIIVIKQPHEQTITGSFVIPNESVNNTIPLRTFSVNYKTIENYLGVKLLPKLKDYNDLCNVEKCRLLSIQDADRFRNVLLSKNISMLEKSWEKFKSRSEFVDDLLLTVYNKNKQLL</sequence>
<feature type="repeat" description="WD" evidence="5">
    <location>
        <begin position="409"/>
        <end position="450"/>
    </location>
</feature>